<name>A0AAJ6BND8_9SPHN</name>
<protein>
    <submittedName>
        <fullName evidence="2">Uncharacterized protein</fullName>
    </submittedName>
</protein>
<evidence type="ECO:0000256" key="1">
    <source>
        <dbReference type="SAM" id="MobiDB-lite"/>
    </source>
</evidence>
<organism evidence="2 3">
    <name type="scientific">Candidatus Andeanibacterium colombiense</name>
    <dbReference type="NCBI Taxonomy" id="3121345"/>
    <lineage>
        <taxon>Bacteria</taxon>
        <taxon>Pseudomonadati</taxon>
        <taxon>Pseudomonadota</taxon>
        <taxon>Alphaproteobacteria</taxon>
        <taxon>Sphingomonadales</taxon>
        <taxon>Sphingomonadaceae</taxon>
        <taxon>Candidatus Andeanibacterium</taxon>
    </lineage>
</organism>
<gene>
    <name evidence="2" type="ORF">P0Y56_03270</name>
</gene>
<reference evidence="2" key="1">
    <citation type="submission" date="2023-03" db="EMBL/GenBank/DDBJ databases">
        <title>Andean soil-derived lignocellulolytic bacterial consortium as a source of novel taxa and putative plastic-active enzymes.</title>
        <authorList>
            <person name="Diaz-Garcia L."/>
            <person name="Chuvochina M."/>
            <person name="Feuerriegel G."/>
            <person name="Bunk B."/>
            <person name="Sproer C."/>
            <person name="Streit W.R."/>
            <person name="Rodriguez L.M."/>
            <person name="Overmann J."/>
            <person name="Jimenez D.J."/>
        </authorList>
    </citation>
    <scope>NUCLEOTIDE SEQUENCE</scope>
    <source>
        <strain evidence="2">MAG 26</strain>
    </source>
</reference>
<dbReference type="EMBL" id="CP119316">
    <property type="protein sequence ID" value="WEK47319.1"/>
    <property type="molecule type" value="Genomic_DNA"/>
</dbReference>
<feature type="region of interest" description="Disordered" evidence="1">
    <location>
        <begin position="40"/>
        <end position="67"/>
    </location>
</feature>
<dbReference type="AlphaFoldDB" id="A0AAJ6BND8"/>
<evidence type="ECO:0000313" key="2">
    <source>
        <dbReference type="EMBL" id="WEK47319.1"/>
    </source>
</evidence>
<sequence>MSIDGQSYKVCKGEVQDSCINPRTAGLKFGARDLQYWPGRPASEISAPLPATPPANLPVEDSATAPG</sequence>
<evidence type="ECO:0000313" key="3">
    <source>
        <dbReference type="Proteomes" id="UP001218362"/>
    </source>
</evidence>
<dbReference type="KEGG" id="acob:P0Y56_03270"/>
<proteinExistence type="predicted"/>
<accession>A0AAJ6BND8</accession>
<dbReference type="Proteomes" id="UP001218362">
    <property type="component" value="Chromosome"/>
</dbReference>